<protein>
    <submittedName>
        <fullName evidence="1">Uncharacterized protein</fullName>
    </submittedName>
</protein>
<sequence>MASIKDVTPAIIQLWLLRPTEQRRRIDVQPFVDELKELHPNLIAPLKRGRWRPYYDPMMLLLQDHLESY</sequence>
<dbReference type="RefSeq" id="WP_071112843.1">
    <property type="nucleotide sequence ID" value="NZ_MKCT01000017.1"/>
</dbReference>
<reference evidence="1 2" key="1">
    <citation type="submission" date="2016-09" db="EMBL/GenBank/DDBJ databases">
        <title>Chromobacterium muskegensis sp. nov., an insecticidal bacterium isolated from Sphagnum bogs.</title>
        <authorList>
            <person name="Sparks M.E."/>
            <person name="Blackburn M.B."/>
            <person name="Gundersen-Rindal D.E."/>
            <person name="Mitchell A."/>
            <person name="Farrar R."/>
            <person name="Kuhar D."/>
        </authorList>
    </citation>
    <scope>NUCLEOTIDE SEQUENCE [LARGE SCALE GENOMIC DNA]</scope>
    <source>
        <strain evidence="1 2">14B-1</strain>
    </source>
</reference>
<accession>A0ABX3CE39</accession>
<name>A0ABX3CE39_9NEIS</name>
<dbReference type="EMBL" id="MKCT01000017">
    <property type="protein sequence ID" value="OHX20423.1"/>
    <property type="molecule type" value="Genomic_DNA"/>
</dbReference>
<evidence type="ECO:0000313" key="2">
    <source>
        <dbReference type="Proteomes" id="UP000180280"/>
    </source>
</evidence>
<organism evidence="1 2">
    <name type="scientific">Chromobacterium sphagni</name>
    <dbReference type="NCBI Taxonomy" id="1903179"/>
    <lineage>
        <taxon>Bacteria</taxon>
        <taxon>Pseudomonadati</taxon>
        <taxon>Pseudomonadota</taxon>
        <taxon>Betaproteobacteria</taxon>
        <taxon>Neisseriales</taxon>
        <taxon>Chromobacteriaceae</taxon>
        <taxon>Chromobacterium</taxon>
    </lineage>
</organism>
<keyword evidence="2" id="KW-1185">Reference proteome</keyword>
<comment type="caution">
    <text evidence="1">The sequence shown here is derived from an EMBL/GenBank/DDBJ whole genome shotgun (WGS) entry which is preliminary data.</text>
</comment>
<evidence type="ECO:0000313" key="1">
    <source>
        <dbReference type="EMBL" id="OHX20423.1"/>
    </source>
</evidence>
<dbReference type="Proteomes" id="UP000180280">
    <property type="component" value="Unassembled WGS sequence"/>
</dbReference>
<gene>
    <name evidence="1" type="ORF">BI344_08090</name>
</gene>
<proteinExistence type="predicted"/>